<proteinExistence type="predicted"/>
<sequence>MEGHLKEPPYPGGNGLYAVGCSQKYLECVNNVEYVQSCPEGLYFDRLMSRCERRSNKKMSQLQTCTHRHATRHALKLRRMCLHDATTISAPMGSKEKRENVHTNKSINLEE</sequence>
<dbReference type="EMBL" id="DS268471">
    <property type="protein sequence ID" value="EFP08109.1"/>
    <property type="molecule type" value="Genomic_DNA"/>
</dbReference>
<reference evidence="2" key="1">
    <citation type="submission" date="2007-07" db="EMBL/GenBank/DDBJ databases">
        <title>PCAP assembly of the Caenorhabditis remanei genome.</title>
        <authorList>
            <consortium name="The Caenorhabditis remanei Sequencing Consortium"/>
            <person name="Wilson R.K."/>
        </authorList>
    </citation>
    <scope>NUCLEOTIDE SEQUENCE [LARGE SCALE GENOMIC DNA]</scope>
    <source>
        <strain evidence="2">PB4641</strain>
    </source>
</reference>
<evidence type="ECO:0000256" key="1">
    <source>
        <dbReference type="SAM" id="MobiDB-lite"/>
    </source>
</evidence>
<dbReference type="STRING" id="31234.E3MS28"/>
<dbReference type="InterPro" id="IPR002557">
    <property type="entry name" value="Chitin-bd_dom"/>
</dbReference>
<dbReference type="AlphaFoldDB" id="E3MS28"/>
<protein>
    <submittedName>
        <fullName evidence="2">Uncharacterized protein</fullName>
    </submittedName>
</protein>
<keyword evidence="3" id="KW-1185">Reference proteome</keyword>
<name>E3MS28_CAERE</name>
<evidence type="ECO:0000313" key="2">
    <source>
        <dbReference type="EMBL" id="EFP08109.1"/>
    </source>
</evidence>
<dbReference type="OrthoDB" id="6020543at2759"/>
<gene>
    <name evidence="2" type="ORF">CRE_17312</name>
</gene>
<dbReference type="SMART" id="SM00494">
    <property type="entry name" value="ChtBD2"/>
    <property type="match status" value="1"/>
</dbReference>
<dbReference type="GO" id="GO:0005576">
    <property type="term" value="C:extracellular region"/>
    <property type="evidence" value="ECO:0007669"/>
    <property type="project" value="InterPro"/>
</dbReference>
<evidence type="ECO:0000313" key="3">
    <source>
        <dbReference type="Proteomes" id="UP000008281"/>
    </source>
</evidence>
<dbReference type="Gene3D" id="2.170.140.10">
    <property type="entry name" value="Chitin binding domain"/>
    <property type="match status" value="1"/>
</dbReference>
<dbReference type="InterPro" id="IPR036508">
    <property type="entry name" value="Chitin-bd_dom_sf"/>
</dbReference>
<dbReference type="Pfam" id="PF01607">
    <property type="entry name" value="CBM_14"/>
    <property type="match status" value="1"/>
</dbReference>
<dbReference type="Proteomes" id="UP000008281">
    <property type="component" value="Unassembled WGS sequence"/>
</dbReference>
<accession>E3MS28</accession>
<dbReference type="SUPFAM" id="SSF57625">
    <property type="entry name" value="Invertebrate chitin-binding proteins"/>
    <property type="match status" value="1"/>
</dbReference>
<dbReference type="PROSITE" id="PS50940">
    <property type="entry name" value="CHIT_BIND_II"/>
    <property type="match status" value="1"/>
</dbReference>
<dbReference type="GO" id="GO:0008061">
    <property type="term" value="F:chitin binding"/>
    <property type="evidence" value="ECO:0007669"/>
    <property type="project" value="InterPro"/>
</dbReference>
<dbReference type="HOGENOM" id="CLU_2160743_0_0_1"/>
<feature type="region of interest" description="Disordered" evidence="1">
    <location>
        <begin position="88"/>
        <end position="111"/>
    </location>
</feature>
<organism evidence="3">
    <name type="scientific">Caenorhabditis remanei</name>
    <name type="common">Caenorhabditis vulgaris</name>
    <dbReference type="NCBI Taxonomy" id="31234"/>
    <lineage>
        <taxon>Eukaryota</taxon>
        <taxon>Metazoa</taxon>
        <taxon>Ecdysozoa</taxon>
        <taxon>Nematoda</taxon>
        <taxon>Chromadorea</taxon>
        <taxon>Rhabditida</taxon>
        <taxon>Rhabditina</taxon>
        <taxon>Rhabditomorpha</taxon>
        <taxon>Rhabditoidea</taxon>
        <taxon>Rhabditidae</taxon>
        <taxon>Peloderinae</taxon>
        <taxon>Caenorhabditis</taxon>
    </lineage>
</organism>